<sequence>MQAMEISIATSWITIFIPFFFSHVNHVEGLKKMQRVIQLEKYASADIVFVVLYVVG</sequence>
<keyword evidence="1" id="KW-1133">Transmembrane helix</keyword>
<feature type="transmembrane region" description="Helical" evidence="1">
    <location>
        <begin position="6"/>
        <end position="25"/>
    </location>
</feature>
<gene>
    <name evidence="2" type="ORF">I3842_02G071200</name>
</gene>
<proteinExistence type="predicted"/>
<comment type="caution">
    <text evidence="2">The sequence shown here is derived from an EMBL/GenBank/DDBJ whole genome shotgun (WGS) entry which is preliminary data.</text>
</comment>
<keyword evidence="1" id="KW-0812">Transmembrane</keyword>
<dbReference type="Proteomes" id="UP000811246">
    <property type="component" value="Chromosome 2"/>
</dbReference>
<name>A0A922FPU3_CARIL</name>
<protein>
    <submittedName>
        <fullName evidence="2">Uncharacterized protein</fullName>
    </submittedName>
</protein>
<dbReference type="EMBL" id="CM031826">
    <property type="protein sequence ID" value="KAG6726239.1"/>
    <property type="molecule type" value="Genomic_DNA"/>
</dbReference>
<evidence type="ECO:0000256" key="1">
    <source>
        <dbReference type="SAM" id="Phobius"/>
    </source>
</evidence>
<organism evidence="2 3">
    <name type="scientific">Carya illinoinensis</name>
    <name type="common">Pecan</name>
    <dbReference type="NCBI Taxonomy" id="32201"/>
    <lineage>
        <taxon>Eukaryota</taxon>
        <taxon>Viridiplantae</taxon>
        <taxon>Streptophyta</taxon>
        <taxon>Embryophyta</taxon>
        <taxon>Tracheophyta</taxon>
        <taxon>Spermatophyta</taxon>
        <taxon>Magnoliopsida</taxon>
        <taxon>eudicotyledons</taxon>
        <taxon>Gunneridae</taxon>
        <taxon>Pentapetalae</taxon>
        <taxon>rosids</taxon>
        <taxon>fabids</taxon>
        <taxon>Fagales</taxon>
        <taxon>Juglandaceae</taxon>
        <taxon>Carya</taxon>
    </lineage>
</organism>
<evidence type="ECO:0000313" key="3">
    <source>
        <dbReference type="Proteomes" id="UP000811246"/>
    </source>
</evidence>
<reference evidence="2" key="1">
    <citation type="submission" date="2021-01" db="EMBL/GenBank/DDBJ databases">
        <authorList>
            <person name="Lovell J.T."/>
            <person name="Bentley N."/>
            <person name="Bhattarai G."/>
            <person name="Jenkins J.W."/>
            <person name="Sreedasyam A."/>
            <person name="Alarcon Y."/>
            <person name="Bock C."/>
            <person name="Boston L."/>
            <person name="Carlson J."/>
            <person name="Cervantes K."/>
            <person name="Clermont K."/>
            <person name="Krom N."/>
            <person name="Kubenka K."/>
            <person name="Mamidi S."/>
            <person name="Mattison C."/>
            <person name="Monteros M."/>
            <person name="Pisani C."/>
            <person name="Plott C."/>
            <person name="Rajasekar S."/>
            <person name="Rhein H.S."/>
            <person name="Rohla C."/>
            <person name="Song M."/>
            <person name="Hilaire R.S."/>
            <person name="Shu S."/>
            <person name="Wells L."/>
            <person name="Wang X."/>
            <person name="Webber J."/>
            <person name="Heerema R.J."/>
            <person name="Klein P."/>
            <person name="Conner P."/>
            <person name="Grauke L."/>
            <person name="Grimwood J."/>
            <person name="Schmutz J."/>
            <person name="Randall J.J."/>
        </authorList>
    </citation>
    <scope>NUCLEOTIDE SEQUENCE</scope>
    <source>
        <tissue evidence="2">Leaf</tissue>
    </source>
</reference>
<evidence type="ECO:0000313" key="2">
    <source>
        <dbReference type="EMBL" id="KAG6726239.1"/>
    </source>
</evidence>
<accession>A0A922FPU3</accession>
<keyword evidence="1" id="KW-0472">Membrane</keyword>
<dbReference type="AlphaFoldDB" id="A0A922FPU3"/>